<gene>
    <name evidence="1" type="ORF">CD29_11425</name>
</gene>
<dbReference type="eggNOG" id="ENOG503044I">
    <property type="taxonomic scope" value="Bacteria"/>
</dbReference>
<dbReference type="AlphaFoldDB" id="A0A0A3IU24"/>
<proteinExistence type="predicted"/>
<dbReference type="EMBL" id="JPVN01000012">
    <property type="protein sequence ID" value="KGR78322.1"/>
    <property type="molecule type" value="Genomic_DNA"/>
</dbReference>
<sequence length="226" mass="25968">MFNKFEPEIKEIVEVILAGDVLVKGKIIDQSSEILVLYTGKEYLYISFEHIQNISTAQQVEDIQSPITKPEYFTDDALKELSLSDVLTQAIGMYTEVNVMNRQPLHGVIVNVMKDYFVFHSPIYKTMYISTKHLKWIIPHTEEIHPYGLTKEQFYSITPNHKLADQFDLLIKSKINKLVVINLGFKGNHTGLIKNLLGKMVEVQTGENSHVFLNIEHIKVIHEISI</sequence>
<evidence type="ECO:0000313" key="2">
    <source>
        <dbReference type="Proteomes" id="UP000030416"/>
    </source>
</evidence>
<keyword evidence="2" id="KW-1185">Reference proteome</keyword>
<evidence type="ECO:0000313" key="1">
    <source>
        <dbReference type="EMBL" id="KGR78322.1"/>
    </source>
</evidence>
<organism evidence="1 2">
    <name type="scientific">Ureibacillus manganicus DSM 26584</name>
    <dbReference type="NCBI Taxonomy" id="1384049"/>
    <lineage>
        <taxon>Bacteria</taxon>
        <taxon>Bacillati</taxon>
        <taxon>Bacillota</taxon>
        <taxon>Bacilli</taxon>
        <taxon>Bacillales</taxon>
        <taxon>Caryophanaceae</taxon>
        <taxon>Ureibacillus</taxon>
    </lineage>
</organism>
<dbReference type="OrthoDB" id="2716151at2"/>
<evidence type="ECO:0008006" key="3">
    <source>
        <dbReference type="Google" id="ProtNLM"/>
    </source>
</evidence>
<comment type="caution">
    <text evidence="1">The sequence shown here is derived from an EMBL/GenBank/DDBJ whole genome shotgun (WGS) entry which is preliminary data.</text>
</comment>
<accession>A0A0A3IU24</accession>
<reference evidence="1 2" key="1">
    <citation type="submission" date="2014-02" db="EMBL/GenBank/DDBJ databases">
        <title>Draft genome sequence of Lysinibacillus manganicus DSM 26584T.</title>
        <authorList>
            <person name="Zhang F."/>
            <person name="Wang G."/>
            <person name="Zhang L."/>
        </authorList>
    </citation>
    <scope>NUCLEOTIDE SEQUENCE [LARGE SCALE GENOMIC DNA]</scope>
    <source>
        <strain evidence="1 2">DSM 26584</strain>
    </source>
</reference>
<protein>
    <recommendedName>
        <fullName evidence="3">DUF2642 domain-containing protein</fullName>
    </recommendedName>
</protein>
<dbReference type="Proteomes" id="UP000030416">
    <property type="component" value="Unassembled WGS sequence"/>
</dbReference>
<name>A0A0A3IU24_9BACL</name>
<dbReference type="RefSeq" id="WP_036186561.1">
    <property type="nucleotide sequence ID" value="NZ_AVDA01000012.1"/>
</dbReference>